<name>A0A317MUX4_9GAMM</name>
<proteinExistence type="predicted"/>
<gene>
    <name evidence="3" type="ORF">C7443_106201</name>
</gene>
<dbReference type="AlphaFoldDB" id="A0A317MUX4"/>
<feature type="compositionally biased region" description="Low complexity" evidence="1">
    <location>
        <begin position="12"/>
        <end position="26"/>
    </location>
</feature>
<evidence type="ECO:0000313" key="4">
    <source>
        <dbReference type="Proteomes" id="UP000246569"/>
    </source>
</evidence>
<evidence type="ECO:0000256" key="1">
    <source>
        <dbReference type="SAM" id="MobiDB-lite"/>
    </source>
</evidence>
<evidence type="ECO:0000259" key="2">
    <source>
        <dbReference type="Pfam" id="PF13699"/>
    </source>
</evidence>
<organism evidence="3 4">
    <name type="scientific">Plasticicumulans acidivorans</name>
    <dbReference type="NCBI Taxonomy" id="886464"/>
    <lineage>
        <taxon>Bacteria</taxon>
        <taxon>Pseudomonadati</taxon>
        <taxon>Pseudomonadota</taxon>
        <taxon>Gammaproteobacteria</taxon>
        <taxon>Candidatus Competibacteraceae</taxon>
        <taxon>Plasticicumulans</taxon>
    </lineage>
</organism>
<accession>A0A317MUX4</accession>
<feature type="domain" description="eCIS core" evidence="2">
    <location>
        <begin position="97"/>
        <end position="172"/>
    </location>
</feature>
<sequence>MSLARRHRSTSPRPRAAQAAAPQAAAARTRPATARCACGGGCPRCQAALSTPGDASERAAERHAALALSGALPPPAVLTPGIDTALAAAVPSGGEALAPALRQDLQARFGTDLGAIRVHRDAAAAQAAAGFAARAYALGPHLVFGAGRYAPHSAAGRRLLAHELAHALQPGAGRRIARDCDAALAARVLPAGDSRLRARAHLDLGRVPVAAALSADLGGDFDLLIHLPRALQQDLAGGAAAGGLAGLLGGMQVSADISAQIGTPLAPGGGGGALCLFVSFHEDTPGSHAWFADLTVLGGGHLNVPLQLNTGTPTTAPATGTLGSVGPLGIGRPSGALRIDLALAEDLSASLGPLQLPGGGGVSAVWTALRAQLRDFLALRVRGIALNELTRIRGALSLPLTLGTPAPGAEPTTIPLDVLGNIPLSVSLRQDTGRFSLSLRPELTASAFGGLLSLDLSGHGQLSAPLPSSLRFADLQGDFFRQLLAQGEGSAGLRGRLTLAGLPGGRLQADFTLRDGVLSGEGTALTPVGVGGGRLRYSLGGGLRAEAGALGLTRLIIAPVDERPEAARWFGPYREYGFGETLYGLGASGALLRPGLAQTLSVGVAPQFIDEPKGSHADIAGSVRLPLTDTPVGIYAGFTYTLQTDFGWLAGRR</sequence>
<comment type="caution">
    <text evidence="3">The sequence shown here is derived from an EMBL/GenBank/DDBJ whole genome shotgun (WGS) entry which is preliminary data.</text>
</comment>
<protein>
    <submittedName>
        <fullName evidence="3">Uncharacterized protein DUF4157</fullName>
    </submittedName>
</protein>
<evidence type="ECO:0000313" key="3">
    <source>
        <dbReference type="EMBL" id="PWV61187.1"/>
    </source>
</evidence>
<feature type="region of interest" description="Disordered" evidence="1">
    <location>
        <begin position="1"/>
        <end position="26"/>
    </location>
</feature>
<keyword evidence="4" id="KW-1185">Reference proteome</keyword>
<dbReference type="Pfam" id="PF13699">
    <property type="entry name" value="eCIS_core"/>
    <property type="match status" value="1"/>
</dbReference>
<dbReference type="EMBL" id="QGTJ01000006">
    <property type="protein sequence ID" value="PWV61187.1"/>
    <property type="molecule type" value="Genomic_DNA"/>
</dbReference>
<dbReference type="Proteomes" id="UP000246569">
    <property type="component" value="Unassembled WGS sequence"/>
</dbReference>
<dbReference type="RefSeq" id="WP_170123600.1">
    <property type="nucleotide sequence ID" value="NZ_QGTJ01000006.1"/>
</dbReference>
<reference evidence="3 4" key="1">
    <citation type="submission" date="2018-05" db="EMBL/GenBank/DDBJ databases">
        <title>Genomic Encyclopedia of Type Strains, Phase IV (KMG-IV): sequencing the most valuable type-strain genomes for metagenomic binning, comparative biology and taxonomic classification.</title>
        <authorList>
            <person name="Goeker M."/>
        </authorList>
    </citation>
    <scope>NUCLEOTIDE SEQUENCE [LARGE SCALE GENOMIC DNA]</scope>
    <source>
        <strain evidence="3 4">DSM 23606</strain>
    </source>
</reference>
<dbReference type="InterPro" id="IPR025295">
    <property type="entry name" value="eCIS_core_dom"/>
</dbReference>
<feature type="compositionally biased region" description="Basic residues" evidence="1">
    <location>
        <begin position="1"/>
        <end position="10"/>
    </location>
</feature>